<protein>
    <recommendedName>
        <fullName evidence="1">ABM domain-containing protein</fullName>
    </recommendedName>
</protein>
<dbReference type="EMBL" id="MJEH01000029">
    <property type="protein sequence ID" value="OEH92401.1"/>
    <property type="molecule type" value="Genomic_DNA"/>
</dbReference>
<evidence type="ECO:0000259" key="1">
    <source>
        <dbReference type="PROSITE" id="PS51725"/>
    </source>
</evidence>
<accession>A0A1E5LE89</accession>
<dbReference type="PANTHER" id="PTHR34474">
    <property type="entry name" value="SIGNAL TRANSDUCTION PROTEIN TRAP"/>
    <property type="match status" value="1"/>
</dbReference>
<feature type="domain" description="ABM" evidence="1">
    <location>
        <begin position="66"/>
        <end position="156"/>
    </location>
</feature>
<gene>
    <name evidence="2" type="ORF">BFG57_15950</name>
</gene>
<comment type="caution">
    <text evidence="2">The sequence shown here is derived from an EMBL/GenBank/DDBJ whole genome shotgun (WGS) entry which is preliminary data.</text>
</comment>
<evidence type="ECO:0000313" key="2">
    <source>
        <dbReference type="EMBL" id="OEH92401.1"/>
    </source>
</evidence>
<dbReference type="Gene3D" id="3.30.70.100">
    <property type="match status" value="1"/>
</dbReference>
<organism evidence="2 3">
    <name type="scientific">Bacillus solimangrovi</name>
    <dbReference type="NCBI Taxonomy" id="1305675"/>
    <lineage>
        <taxon>Bacteria</taxon>
        <taxon>Bacillati</taxon>
        <taxon>Bacillota</taxon>
        <taxon>Bacilli</taxon>
        <taxon>Bacillales</taxon>
        <taxon>Bacillaceae</taxon>
        <taxon>Bacillus</taxon>
    </lineage>
</organism>
<reference evidence="2 3" key="1">
    <citation type="submission" date="2016-08" db="EMBL/GenBank/DDBJ databases">
        <title>Genome of Bacillus solimangrovi GH2-4.</title>
        <authorList>
            <person name="Lim S."/>
            <person name="Kim B.-C."/>
        </authorList>
    </citation>
    <scope>NUCLEOTIDE SEQUENCE [LARGE SCALE GENOMIC DNA]</scope>
    <source>
        <strain evidence="2 3">GH2-4</strain>
    </source>
</reference>
<dbReference type="SUPFAM" id="SSF54909">
    <property type="entry name" value="Dimeric alpha+beta barrel"/>
    <property type="match status" value="1"/>
</dbReference>
<dbReference type="Pfam" id="PF03992">
    <property type="entry name" value="ABM"/>
    <property type="match status" value="1"/>
</dbReference>
<dbReference type="PROSITE" id="PS51725">
    <property type="entry name" value="ABM"/>
    <property type="match status" value="1"/>
</dbReference>
<dbReference type="RefSeq" id="WP_069717550.1">
    <property type="nucleotide sequence ID" value="NZ_MJEH01000029.1"/>
</dbReference>
<keyword evidence="3" id="KW-1185">Reference proteome</keyword>
<evidence type="ECO:0000313" key="3">
    <source>
        <dbReference type="Proteomes" id="UP000095209"/>
    </source>
</evidence>
<dbReference type="Proteomes" id="UP000095209">
    <property type="component" value="Unassembled WGS sequence"/>
</dbReference>
<name>A0A1E5LE89_9BACI</name>
<dbReference type="InterPro" id="IPR007138">
    <property type="entry name" value="ABM_dom"/>
</dbReference>
<dbReference type="AlphaFoldDB" id="A0A1E5LE89"/>
<dbReference type="InterPro" id="IPR011008">
    <property type="entry name" value="Dimeric_a/b-barrel"/>
</dbReference>
<dbReference type="InterPro" id="IPR050404">
    <property type="entry name" value="Heme-degrading_MO"/>
</dbReference>
<dbReference type="OrthoDB" id="2352283at2"/>
<proteinExistence type="predicted"/>
<dbReference type="PANTHER" id="PTHR34474:SF2">
    <property type="entry name" value="SIGNAL TRANSDUCTION PROTEIN TRAP"/>
    <property type="match status" value="1"/>
</dbReference>
<sequence length="162" mass="18915">MNIHITFGTEDYLASLKNSHRKQRLLLMSNLNSSVLLHETDGKSFFNEPKSYQVINGSGKLTTGNFAVLNNIPVREEGRALFEDRYRYQAQLIEQEKGLQAIRLLRPTKRDTYIIFTLWQRETDYNTWIKSKTSNQKKIYEGIDKTSIFPRPSYVATYTVLK</sequence>
<dbReference type="STRING" id="1305675.BFG57_15950"/>